<keyword evidence="7" id="KW-1133">Transmembrane helix</keyword>
<dbReference type="AlphaFoldDB" id="A0A1E3PJY4"/>
<evidence type="ECO:0000256" key="12">
    <source>
        <dbReference type="SAM" id="MobiDB-lite"/>
    </source>
</evidence>
<keyword evidence="4 10" id="KW-0812">Transmembrane</keyword>
<dbReference type="GO" id="GO:0015093">
    <property type="term" value="F:ferrous iron transmembrane transporter activity"/>
    <property type="evidence" value="ECO:0007669"/>
    <property type="project" value="TreeGrafter"/>
</dbReference>
<dbReference type="Proteomes" id="UP000095009">
    <property type="component" value="Unassembled WGS sequence"/>
</dbReference>
<name>A0A1E3PJY4_9ASCO</name>
<keyword evidence="5" id="KW-0677">Repeat</keyword>
<evidence type="ECO:0000256" key="4">
    <source>
        <dbReference type="ARBA" id="ARBA00022692"/>
    </source>
</evidence>
<keyword evidence="9 10" id="KW-0472">Membrane</keyword>
<reference evidence="13 14" key="1">
    <citation type="journal article" date="2016" name="Proc. Natl. Acad. Sci. U.S.A.">
        <title>Comparative genomics of biotechnologically important yeasts.</title>
        <authorList>
            <person name="Riley R."/>
            <person name="Haridas S."/>
            <person name="Wolfe K.H."/>
            <person name="Lopes M.R."/>
            <person name="Hittinger C.T."/>
            <person name="Goeker M."/>
            <person name="Salamov A.A."/>
            <person name="Wisecaver J.H."/>
            <person name="Long T.M."/>
            <person name="Calvey C.H."/>
            <person name="Aerts A.L."/>
            <person name="Barry K.W."/>
            <person name="Choi C."/>
            <person name="Clum A."/>
            <person name="Coughlan A.Y."/>
            <person name="Deshpande S."/>
            <person name="Douglass A.P."/>
            <person name="Hanson S.J."/>
            <person name="Klenk H.-P."/>
            <person name="LaButti K.M."/>
            <person name="Lapidus A."/>
            <person name="Lindquist E.A."/>
            <person name="Lipzen A.M."/>
            <person name="Meier-Kolthoff J.P."/>
            <person name="Ohm R.A."/>
            <person name="Otillar R.P."/>
            <person name="Pangilinan J.L."/>
            <person name="Peng Y."/>
            <person name="Rokas A."/>
            <person name="Rosa C.A."/>
            <person name="Scheuner C."/>
            <person name="Sibirny A.A."/>
            <person name="Slot J.C."/>
            <person name="Stielow J.B."/>
            <person name="Sun H."/>
            <person name="Kurtzman C.P."/>
            <person name="Blackwell M."/>
            <person name="Grigoriev I.V."/>
            <person name="Jeffries T.W."/>
        </authorList>
    </citation>
    <scope>NUCLEOTIDE SEQUENCE [LARGE SCALE GENOMIC DNA]</scope>
    <source>
        <strain evidence="13 14">DSM 6958</strain>
    </source>
</reference>
<feature type="repeat" description="Solcar" evidence="10">
    <location>
        <begin position="283"/>
        <end position="374"/>
    </location>
</feature>
<feature type="region of interest" description="Disordered" evidence="12">
    <location>
        <begin position="1"/>
        <end position="25"/>
    </location>
</feature>
<protein>
    <submittedName>
        <fullName evidence="13">RNA splicing protein and member of the mitochondrial carrier family</fullName>
    </submittedName>
</protein>
<keyword evidence="6" id="KW-0999">Mitochondrion inner membrane</keyword>
<evidence type="ECO:0000313" key="13">
    <source>
        <dbReference type="EMBL" id="ODQ65648.1"/>
    </source>
</evidence>
<dbReference type="PANTHER" id="PTHR45758:SF4">
    <property type="entry name" value="MITOFERRIN-1"/>
    <property type="match status" value="1"/>
</dbReference>
<organism evidence="13 14">
    <name type="scientific">Nadsonia fulvescens var. elongata DSM 6958</name>
    <dbReference type="NCBI Taxonomy" id="857566"/>
    <lineage>
        <taxon>Eukaryota</taxon>
        <taxon>Fungi</taxon>
        <taxon>Dikarya</taxon>
        <taxon>Ascomycota</taxon>
        <taxon>Saccharomycotina</taxon>
        <taxon>Dipodascomycetes</taxon>
        <taxon>Dipodascales</taxon>
        <taxon>Dipodascales incertae sedis</taxon>
        <taxon>Nadsonia</taxon>
    </lineage>
</organism>
<evidence type="ECO:0000256" key="6">
    <source>
        <dbReference type="ARBA" id="ARBA00022792"/>
    </source>
</evidence>
<keyword evidence="3 11" id="KW-0813">Transport</keyword>
<proteinExistence type="inferred from homology"/>
<sequence>MPSAEHITQSAPAARPVSSADSSLPVASHAEHTIIDTFEDDDEIDYEALPENTSLAANLMAGAFAGIMEHTVMYPVDAIKTRMQVASQHSHPVSRLQINSGILSSISRISATEGAMSLWRGITSVVVGAGPAHAVYFAIYESVKTNLGNSSYFKDPEQKELNQFHHPIVTAVAGASATISSDALMNPFDVIKQRMQLPSSIDSNTAMSSHTNKPTPLLTSTLKNSVARFKSVPECASWIYRNEGFAAFYVSYPTTLAMNIPFTAINFTTYEYFSKIFNPTKTYDPLVHCVAGGLAGATAAALTTPLDVIKTFLQTKGLHHDAKVRSINSFWGAAKIIHNQNGPSAFLRGLKPRVVANMPSTAISWTSYEMAKFYFYGQAKNSSEEPAIKF</sequence>
<evidence type="ECO:0000256" key="11">
    <source>
        <dbReference type="RuleBase" id="RU000488"/>
    </source>
</evidence>
<dbReference type="GO" id="GO:0005743">
    <property type="term" value="C:mitochondrial inner membrane"/>
    <property type="evidence" value="ECO:0007669"/>
    <property type="project" value="UniProtKB-SubCell"/>
</dbReference>
<evidence type="ECO:0000256" key="7">
    <source>
        <dbReference type="ARBA" id="ARBA00022989"/>
    </source>
</evidence>
<dbReference type="SUPFAM" id="SSF103506">
    <property type="entry name" value="Mitochondrial carrier"/>
    <property type="match status" value="1"/>
</dbReference>
<dbReference type="OrthoDB" id="43906at2759"/>
<evidence type="ECO:0000256" key="10">
    <source>
        <dbReference type="PROSITE-ProRule" id="PRU00282"/>
    </source>
</evidence>
<comment type="subcellular location">
    <subcellularLocation>
        <location evidence="1">Mitochondrion inner membrane</location>
        <topology evidence="1">Multi-pass membrane protein</topology>
    </subcellularLocation>
</comment>
<feature type="compositionally biased region" description="Polar residues" evidence="12">
    <location>
        <begin position="1"/>
        <end position="11"/>
    </location>
</feature>
<comment type="similarity">
    <text evidence="2 11">Belongs to the mitochondrial carrier (TC 2.A.29) family.</text>
</comment>
<dbReference type="STRING" id="857566.A0A1E3PJY4"/>
<evidence type="ECO:0000256" key="5">
    <source>
        <dbReference type="ARBA" id="ARBA00022737"/>
    </source>
</evidence>
<evidence type="ECO:0000256" key="3">
    <source>
        <dbReference type="ARBA" id="ARBA00022448"/>
    </source>
</evidence>
<dbReference type="InterPro" id="IPR002067">
    <property type="entry name" value="MCP"/>
</dbReference>
<evidence type="ECO:0000256" key="1">
    <source>
        <dbReference type="ARBA" id="ARBA00004448"/>
    </source>
</evidence>
<gene>
    <name evidence="13" type="ORF">NADFUDRAFT_46314</name>
</gene>
<feature type="repeat" description="Solcar" evidence="10">
    <location>
        <begin position="165"/>
        <end position="276"/>
    </location>
</feature>
<dbReference type="PRINTS" id="PR00926">
    <property type="entry name" value="MITOCARRIER"/>
</dbReference>
<dbReference type="PROSITE" id="PS50920">
    <property type="entry name" value="SOLCAR"/>
    <property type="match status" value="3"/>
</dbReference>
<dbReference type="InterPro" id="IPR018108">
    <property type="entry name" value="MCP_transmembrane"/>
</dbReference>
<accession>A0A1E3PJY4</accession>
<feature type="repeat" description="Solcar" evidence="10">
    <location>
        <begin position="53"/>
        <end position="146"/>
    </location>
</feature>
<evidence type="ECO:0000313" key="14">
    <source>
        <dbReference type="Proteomes" id="UP000095009"/>
    </source>
</evidence>
<evidence type="ECO:0000256" key="8">
    <source>
        <dbReference type="ARBA" id="ARBA00023128"/>
    </source>
</evidence>
<dbReference type="InterPro" id="IPR023395">
    <property type="entry name" value="MCP_dom_sf"/>
</dbReference>
<dbReference type="GO" id="GO:0048250">
    <property type="term" value="P:iron import into the mitochondrion"/>
    <property type="evidence" value="ECO:0007669"/>
    <property type="project" value="TreeGrafter"/>
</dbReference>
<dbReference type="Gene3D" id="1.50.40.10">
    <property type="entry name" value="Mitochondrial carrier domain"/>
    <property type="match status" value="2"/>
</dbReference>
<dbReference type="Pfam" id="PF00153">
    <property type="entry name" value="Mito_carr"/>
    <property type="match status" value="3"/>
</dbReference>
<dbReference type="PANTHER" id="PTHR45758">
    <property type="entry name" value="MITOFERRIN-1-RELATED"/>
    <property type="match status" value="1"/>
</dbReference>
<evidence type="ECO:0000256" key="9">
    <source>
        <dbReference type="ARBA" id="ARBA00023136"/>
    </source>
</evidence>
<keyword evidence="8" id="KW-0496">Mitochondrion</keyword>
<dbReference type="EMBL" id="KV454409">
    <property type="protein sequence ID" value="ODQ65648.1"/>
    <property type="molecule type" value="Genomic_DNA"/>
</dbReference>
<evidence type="ECO:0000256" key="2">
    <source>
        <dbReference type="ARBA" id="ARBA00006375"/>
    </source>
</evidence>
<keyword evidence="14" id="KW-1185">Reference proteome</keyword>